<dbReference type="OrthoDB" id="5420070at2"/>
<accession>A0A1I4Z9I9</accession>
<gene>
    <name evidence="1" type="ORF">SAMN04487859_10347</name>
</gene>
<reference evidence="2" key="1">
    <citation type="submission" date="2016-10" db="EMBL/GenBank/DDBJ databases">
        <authorList>
            <person name="Varghese N."/>
            <person name="Submissions S."/>
        </authorList>
    </citation>
    <scope>NUCLEOTIDE SEQUENCE [LARGE SCALE GENOMIC DNA]</scope>
    <source>
        <strain evidence="2">DSM 28463</strain>
    </source>
</reference>
<proteinExistence type="predicted"/>
<dbReference type="STRING" id="1005928.SAMN04487859_10347"/>
<name>A0A1I4Z9I9_9RHOB</name>
<dbReference type="InterPro" id="IPR038561">
    <property type="entry name" value="SoxD_sf"/>
</dbReference>
<dbReference type="RefSeq" id="WP_092834248.1">
    <property type="nucleotide sequence ID" value="NZ_FOVP01000003.1"/>
</dbReference>
<organism evidence="1 2">
    <name type="scientific">Roseovarius lutimaris</name>
    <dbReference type="NCBI Taxonomy" id="1005928"/>
    <lineage>
        <taxon>Bacteria</taxon>
        <taxon>Pseudomonadati</taxon>
        <taxon>Pseudomonadota</taxon>
        <taxon>Alphaproteobacteria</taxon>
        <taxon>Rhodobacterales</taxon>
        <taxon>Roseobacteraceae</taxon>
        <taxon>Roseovarius</taxon>
    </lineage>
</organism>
<dbReference type="Proteomes" id="UP000198599">
    <property type="component" value="Unassembled WGS sequence"/>
</dbReference>
<dbReference type="EMBL" id="FOVP01000003">
    <property type="protein sequence ID" value="SFN46964.1"/>
    <property type="molecule type" value="Genomic_DNA"/>
</dbReference>
<dbReference type="GO" id="GO:0046653">
    <property type="term" value="P:tetrahydrofolate metabolic process"/>
    <property type="evidence" value="ECO:0007669"/>
    <property type="project" value="InterPro"/>
</dbReference>
<evidence type="ECO:0000313" key="1">
    <source>
        <dbReference type="EMBL" id="SFN46964.1"/>
    </source>
</evidence>
<keyword evidence="2" id="KW-1185">Reference proteome</keyword>
<sequence length="92" mass="10116">MRLTCPVCGERDRREFTYSGAAVALERPGAEAMPEAWDDYLHNRDNPAGVTRDLWYHEQGCAAWIVVTRNTITHEVLGATLASEAARAGGGR</sequence>
<dbReference type="Pfam" id="PF04267">
    <property type="entry name" value="SoxD"/>
    <property type="match status" value="1"/>
</dbReference>
<dbReference type="InterPro" id="IPR006279">
    <property type="entry name" value="SoxD"/>
</dbReference>
<evidence type="ECO:0000313" key="2">
    <source>
        <dbReference type="Proteomes" id="UP000198599"/>
    </source>
</evidence>
<dbReference type="Gene3D" id="3.30.2270.10">
    <property type="entry name" value="Folate-binding superfamily"/>
    <property type="match status" value="1"/>
</dbReference>
<protein>
    <submittedName>
        <fullName evidence="1">Sarcosine oxidase subunit delta</fullName>
    </submittedName>
</protein>
<dbReference type="AlphaFoldDB" id="A0A1I4Z9I9"/>
<dbReference type="GO" id="GO:0008115">
    <property type="term" value="F:sarcosine oxidase activity"/>
    <property type="evidence" value="ECO:0007669"/>
    <property type="project" value="InterPro"/>
</dbReference>